<reference evidence="3" key="1">
    <citation type="submission" date="2022-01" db="EMBL/GenBank/DDBJ databases">
        <title>Genome-Based Taxonomic Classification of the Phylum Actinobacteria.</title>
        <authorList>
            <person name="Gao Y."/>
        </authorList>
    </citation>
    <scope>NUCLEOTIDE SEQUENCE</scope>
    <source>
        <strain evidence="3">KLBMP 8922</strain>
    </source>
</reference>
<evidence type="ECO:0000313" key="3">
    <source>
        <dbReference type="EMBL" id="MCF2529842.1"/>
    </source>
</evidence>
<feature type="region of interest" description="Disordered" evidence="1">
    <location>
        <begin position="90"/>
        <end position="127"/>
    </location>
</feature>
<comment type="caution">
    <text evidence="3">The sequence shown here is derived from an EMBL/GenBank/DDBJ whole genome shotgun (WGS) entry which is preliminary data.</text>
</comment>
<dbReference type="EMBL" id="JAKFHA010000013">
    <property type="protein sequence ID" value="MCF2529842.1"/>
    <property type="molecule type" value="Genomic_DNA"/>
</dbReference>
<accession>A0AA41Q4A5</accession>
<name>A0AA41Q4A5_9ACTN</name>
<dbReference type="AlphaFoldDB" id="A0AA41Q4A5"/>
<dbReference type="Proteomes" id="UP001165378">
    <property type="component" value="Unassembled WGS sequence"/>
</dbReference>
<feature type="transmembrane region" description="Helical" evidence="2">
    <location>
        <begin position="60"/>
        <end position="81"/>
    </location>
</feature>
<sequence length="127" mass="13000">MQLEQLIWGVTALGALAAGAAFALLAFARTRVRETGVVVAVLLAGLMFCAGGFLLSTPRYAYTALIAGGAAAVGVMVGLVWGRTGAKDRTWQAEHGRAPKNAPGNAPENAPKNARNGAGNSAGRPRQ</sequence>
<organism evidence="3 4">
    <name type="scientific">Yinghuangia soli</name>
    <dbReference type="NCBI Taxonomy" id="2908204"/>
    <lineage>
        <taxon>Bacteria</taxon>
        <taxon>Bacillati</taxon>
        <taxon>Actinomycetota</taxon>
        <taxon>Actinomycetes</taxon>
        <taxon>Kitasatosporales</taxon>
        <taxon>Streptomycetaceae</taxon>
        <taxon>Yinghuangia</taxon>
    </lineage>
</organism>
<dbReference type="RefSeq" id="WP_235054452.1">
    <property type="nucleotide sequence ID" value="NZ_JAKFHA010000013.1"/>
</dbReference>
<feature type="transmembrane region" description="Helical" evidence="2">
    <location>
        <begin position="35"/>
        <end position="54"/>
    </location>
</feature>
<feature type="transmembrane region" description="Helical" evidence="2">
    <location>
        <begin position="6"/>
        <end position="28"/>
    </location>
</feature>
<keyword evidence="2" id="KW-0472">Membrane</keyword>
<evidence type="ECO:0000256" key="2">
    <source>
        <dbReference type="SAM" id="Phobius"/>
    </source>
</evidence>
<evidence type="ECO:0000256" key="1">
    <source>
        <dbReference type="SAM" id="MobiDB-lite"/>
    </source>
</evidence>
<proteinExistence type="predicted"/>
<evidence type="ECO:0000313" key="4">
    <source>
        <dbReference type="Proteomes" id="UP001165378"/>
    </source>
</evidence>
<keyword evidence="2" id="KW-1133">Transmembrane helix</keyword>
<keyword evidence="4" id="KW-1185">Reference proteome</keyword>
<gene>
    <name evidence="3" type="ORF">LZ495_21830</name>
</gene>
<keyword evidence="2" id="KW-0812">Transmembrane</keyword>
<protein>
    <submittedName>
        <fullName evidence="3">Uncharacterized protein</fullName>
    </submittedName>
</protein>